<dbReference type="EMBL" id="JACXVP010000007">
    <property type="protein sequence ID" value="KAG5597716.1"/>
    <property type="molecule type" value="Genomic_DNA"/>
</dbReference>
<keyword evidence="5" id="KW-0808">Transferase</keyword>
<dbReference type="Pfam" id="PF08276">
    <property type="entry name" value="PAN_2"/>
    <property type="match status" value="2"/>
</dbReference>
<evidence type="ECO:0000256" key="5">
    <source>
        <dbReference type="ARBA" id="ARBA00022679"/>
    </source>
</evidence>
<evidence type="ECO:0000256" key="15">
    <source>
        <dbReference type="ARBA" id="ARBA00023180"/>
    </source>
</evidence>
<dbReference type="PANTHER" id="PTHR32444:SF235">
    <property type="entry name" value="OS01G0783900 PROTEIN"/>
    <property type="match status" value="1"/>
</dbReference>
<dbReference type="GO" id="GO:0048544">
    <property type="term" value="P:recognition of pollen"/>
    <property type="evidence" value="ECO:0007669"/>
    <property type="project" value="InterPro"/>
</dbReference>
<comment type="catalytic activity">
    <reaction evidence="17">
        <text>L-seryl-[protein] + ATP = O-phospho-L-seryl-[protein] + ADP + H(+)</text>
        <dbReference type="Rhea" id="RHEA:17989"/>
        <dbReference type="Rhea" id="RHEA-COMP:9863"/>
        <dbReference type="Rhea" id="RHEA-COMP:11604"/>
        <dbReference type="ChEBI" id="CHEBI:15378"/>
        <dbReference type="ChEBI" id="CHEBI:29999"/>
        <dbReference type="ChEBI" id="CHEBI:30616"/>
        <dbReference type="ChEBI" id="CHEBI:83421"/>
        <dbReference type="ChEBI" id="CHEBI:456216"/>
        <dbReference type="EC" id="2.7.11.1"/>
    </reaction>
</comment>
<feature type="domain" description="Protein kinase" evidence="20">
    <location>
        <begin position="1005"/>
        <end position="1184"/>
    </location>
</feature>
<keyword evidence="7 19" id="KW-0732">Signal</keyword>
<evidence type="ECO:0000313" key="23">
    <source>
        <dbReference type="EMBL" id="KAG5597716.1"/>
    </source>
</evidence>
<feature type="domain" description="Bulb-type lectin" evidence="21">
    <location>
        <begin position="20"/>
        <end position="141"/>
    </location>
</feature>
<evidence type="ECO:0000256" key="2">
    <source>
        <dbReference type="ARBA" id="ARBA00012513"/>
    </source>
</evidence>
<keyword evidence="10" id="KW-0067">ATP-binding</keyword>
<dbReference type="FunFam" id="3.50.4.10:FF:000002">
    <property type="entry name" value="G-type lectin S-receptor-like serine/threonine-protein kinase"/>
    <property type="match status" value="2"/>
</dbReference>
<dbReference type="EC" id="2.7.11.1" evidence="2"/>
<dbReference type="SUPFAM" id="SSF51110">
    <property type="entry name" value="alpha-D-mannose-specific plant lectins"/>
    <property type="match status" value="2"/>
</dbReference>
<dbReference type="Proteomes" id="UP000824120">
    <property type="component" value="Chromosome 7"/>
</dbReference>
<evidence type="ECO:0000256" key="14">
    <source>
        <dbReference type="ARBA" id="ARBA00023170"/>
    </source>
</evidence>
<dbReference type="CDD" id="cd01098">
    <property type="entry name" value="PAN_AP_plant"/>
    <property type="match status" value="2"/>
</dbReference>
<dbReference type="Gene3D" id="3.30.200.20">
    <property type="entry name" value="Phosphorylase Kinase, domain 1"/>
    <property type="match status" value="2"/>
</dbReference>
<evidence type="ECO:0000256" key="16">
    <source>
        <dbReference type="ARBA" id="ARBA00047899"/>
    </source>
</evidence>
<dbReference type="InterPro" id="IPR036426">
    <property type="entry name" value="Bulb-type_lectin_dom_sf"/>
</dbReference>
<evidence type="ECO:0000256" key="9">
    <source>
        <dbReference type="ARBA" id="ARBA00022777"/>
    </source>
</evidence>
<dbReference type="PROSITE" id="PS50948">
    <property type="entry name" value="PAN"/>
    <property type="match status" value="2"/>
</dbReference>
<comment type="subcellular location">
    <subcellularLocation>
        <location evidence="1">Membrane</location>
        <topology evidence="1">Single-pass membrane protein</topology>
    </subcellularLocation>
</comment>
<dbReference type="Gene3D" id="3.50.4.10">
    <property type="entry name" value="Hepatocyte Growth Factor"/>
    <property type="match status" value="2"/>
</dbReference>
<dbReference type="FunFam" id="3.30.200.20:FF:000195">
    <property type="entry name" value="G-type lectin S-receptor-like serine/threonine-protein kinase"/>
    <property type="match status" value="2"/>
</dbReference>
<keyword evidence="15" id="KW-0325">Glycoprotein</keyword>
<gene>
    <name evidence="23" type="ORF">H5410_038948</name>
</gene>
<dbReference type="Gene3D" id="2.90.10.10">
    <property type="entry name" value="Bulb-type lectin domain"/>
    <property type="match status" value="2"/>
</dbReference>
<dbReference type="GO" id="GO:0016020">
    <property type="term" value="C:membrane"/>
    <property type="evidence" value="ECO:0007669"/>
    <property type="project" value="UniProtKB-SubCell"/>
</dbReference>
<dbReference type="Pfam" id="PF01453">
    <property type="entry name" value="B_lectin"/>
    <property type="match status" value="2"/>
</dbReference>
<accession>A0A9J5YEM7</accession>
<evidence type="ECO:0000256" key="3">
    <source>
        <dbReference type="ARBA" id="ARBA00022527"/>
    </source>
</evidence>
<keyword evidence="4" id="KW-0597">Phosphoprotein</keyword>
<dbReference type="PROSITE" id="PS50011">
    <property type="entry name" value="PROTEIN_KINASE_DOM"/>
    <property type="match status" value="2"/>
</dbReference>
<feature type="signal peptide" evidence="19">
    <location>
        <begin position="1"/>
        <end position="19"/>
    </location>
</feature>
<evidence type="ECO:0000259" key="22">
    <source>
        <dbReference type="PROSITE" id="PS50948"/>
    </source>
</evidence>
<evidence type="ECO:0000256" key="19">
    <source>
        <dbReference type="SAM" id="SignalP"/>
    </source>
</evidence>
<keyword evidence="6 18" id="KW-0812">Transmembrane</keyword>
<dbReference type="Pfam" id="PF00954">
    <property type="entry name" value="S_locus_glycop"/>
    <property type="match status" value="2"/>
</dbReference>
<evidence type="ECO:0000256" key="12">
    <source>
        <dbReference type="ARBA" id="ARBA00023136"/>
    </source>
</evidence>
<dbReference type="GO" id="GO:0005524">
    <property type="term" value="F:ATP binding"/>
    <property type="evidence" value="ECO:0007669"/>
    <property type="project" value="UniProtKB-KW"/>
</dbReference>
<keyword evidence="12 18" id="KW-0472">Membrane</keyword>
<feature type="domain" description="Apple" evidence="22">
    <location>
        <begin position="335"/>
        <end position="416"/>
    </location>
</feature>
<organism evidence="23 24">
    <name type="scientific">Solanum commersonii</name>
    <name type="common">Commerson's wild potato</name>
    <name type="synonym">Commerson's nightshade</name>
    <dbReference type="NCBI Taxonomy" id="4109"/>
    <lineage>
        <taxon>Eukaryota</taxon>
        <taxon>Viridiplantae</taxon>
        <taxon>Streptophyta</taxon>
        <taxon>Embryophyta</taxon>
        <taxon>Tracheophyta</taxon>
        <taxon>Spermatophyta</taxon>
        <taxon>Magnoliopsida</taxon>
        <taxon>eudicotyledons</taxon>
        <taxon>Gunneridae</taxon>
        <taxon>Pentapetalae</taxon>
        <taxon>asterids</taxon>
        <taxon>lamiids</taxon>
        <taxon>Solanales</taxon>
        <taxon>Solanaceae</taxon>
        <taxon>Solanoideae</taxon>
        <taxon>Solaneae</taxon>
        <taxon>Solanum</taxon>
    </lineage>
</organism>
<feature type="transmembrane region" description="Helical" evidence="18">
    <location>
        <begin position="950"/>
        <end position="972"/>
    </location>
</feature>
<dbReference type="GO" id="GO:0004674">
    <property type="term" value="F:protein serine/threonine kinase activity"/>
    <property type="evidence" value="ECO:0007669"/>
    <property type="project" value="UniProtKB-KW"/>
</dbReference>
<keyword evidence="11 18" id="KW-1133">Transmembrane helix</keyword>
<keyword evidence="8" id="KW-0547">Nucleotide-binding</keyword>
<dbReference type="InterPro" id="IPR000858">
    <property type="entry name" value="S_locus_glycoprot_dom"/>
</dbReference>
<dbReference type="SUPFAM" id="SSF56112">
    <property type="entry name" value="Protein kinase-like (PK-like)"/>
    <property type="match status" value="2"/>
</dbReference>
<keyword evidence="14" id="KW-0675">Receptor</keyword>
<evidence type="ECO:0000256" key="13">
    <source>
        <dbReference type="ARBA" id="ARBA00023157"/>
    </source>
</evidence>
<dbReference type="Pfam" id="PF11883">
    <property type="entry name" value="DUF3403"/>
    <property type="match status" value="1"/>
</dbReference>
<keyword evidence="24" id="KW-1185">Reference proteome</keyword>
<evidence type="ECO:0000259" key="21">
    <source>
        <dbReference type="PROSITE" id="PS50927"/>
    </source>
</evidence>
<comment type="caution">
    <text evidence="23">The sequence shown here is derived from an EMBL/GenBank/DDBJ whole genome shotgun (WGS) entry which is preliminary data.</text>
</comment>
<dbReference type="PANTHER" id="PTHR32444">
    <property type="entry name" value="BULB-TYPE LECTIN DOMAIN-CONTAINING PROTEIN"/>
    <property type="match status" value="1"/>
</dbReference>
<dbReference type="OrthoDB" id="1287417at2759"/>
<evidence type="ECO:0000256" key="10">
    <source>
        <dbReference type="ARBA" id="ARBA00022840"/>
    </source>
</evidence>
<keyword evidence="9" id="KW-0418">Kinase</keyword>
<protein>
    <recommendedName>
        <fullName evidence="2">non-specific serine/threonine protein kinase</fullName>
        <ecNumber evidence="2">2.7.11.1</ecNumber>
    </recommendedName>
</protein>
<evidence type="ECO:0000256" key="1">
    <source>
        <dbReference type="ARBA" id="ARBA00004167"/>
    </source>
</evidence>
<evidence type="ECO:0000259" key="20">
    <source>
        <dbReference type="PROSITE" id="PS50011"/>
    </source>
</evidence>
<keyword evidence="13" id="KW-1015">Disulfide bond</keyword>
<proteinExistence type="predicted"/>
<dbReference type="PROSITE" id="PS50927">
    <property type="entry name" value="BULB_LECTIN"/>
    <property type="match status" value="2"/>
</dbReference>
<evidence type="ECO:0000256" key="8">
    <source>
        <dbReference type="ARBA" id="ARBA00022741"/>
    </source>
</evidence>
<dbReference type="CDD" id="cd00028">
    <property type="entry name" value="B_lectin"/>
    <property type="match status" value="2"/>
</dbReference>
<name>A0A9J5YEM7_SOLCO</name>
<keyword evidence="3" id="KW-0723">Serine/threonine-protein kinase</keyword>
<dbReference type="Pfam" id="PF07714">
    <property type="entry name" value="PK_Tyr_Ser-Thr"/>
    <property type="match status" value="2"/>
</dbReference>
<dbReference type="SMART" id="SM00108">
    <property type="entry name" value="B_lectin"/>
    <property type="match status" value="2"/>
</dbReference>
<reference evidence="23 24" key="1">
    <citation type="submission" date="2020-09" db="EMBL/GenBank/DDBJ databases">
        <title>De no assembly of potato wild relative species, Solanum commersonii.</title>
        <authorList>
            <person name="Cho K."/>
        </authorList>
    </citation>
    <scope>NUCLEOTIDE SEQUENCE [LARGE SCALE GENOMIC DNA]</scope>
    <source>
        <strain evidence="23">LZ3.2</strain>
        <tissue evidence="23">Leaf</tissue>
    </source>
</reference>
<dbReference type="AlphaFoldDB" id="A0A9J5YEM7"/>
<dbReference type="InterPro" id="IPR001480">
    <property type="entry name" value="Bulb-type_lectin_dom"/>
</dbReference>
<evidence type="ECO:0000256" key="18">
    <source>
        <dbReference type="SAM" id="Phobius"/>
    </source>
</evidence>
<evidence type="ECO:0000313" key="24">
    <source>
        <dbReference type="Proteomes" id="UP000824120"/>
    </source>
</evidence>
<evidence type="ECO:0000256" key="6">
    <source>
        <dbReference type="ARBA" id="ARBA00022692"/>
    </source>
</evidence>
<dbReference type="InterPro" id="IPR003609">
    <property type="entry name" value="Pan_app"/>
</dbReference>
<dbReference type="InterPro" id="IPR021820">
    <property type="entry name" value="S-locus_recpt_kinase_C"/>
</dbReference>
<dbReference type="InterPro" id="IPR000719">
    <property type="entry name" value="Prot_kinase_dom"/>
</dbReference>
<sequence>MLRLFICCQFLFMLLTSAALDTITTDKSIRDGDTIVSAGGIYELGFFSPGNSKNRYVGIWYKKISPRTVVWVANRNIPFNDTSGVLTLNPNGILVLVDKSNVSIWSSNSSRSLKNPKAQLLDSANLVVSDGNDRDQGINLAWQSFDYPGNTLLPGMKVGIDLVTGMDRYVTSWKSTDDPTPGEYVDRVDSHGYPQLFLLRNSSVVFSSGPWTGAAFSSSPSNKPTLYYTFEFVINQQEIYFKYELKNDSMSTRVVLNPDGVIQHLIWIEHTQSWFLYLTAQLDNCDRFALCGPYSSCNINNSPPCDCLKGFEPRYPQDSAADWSSGCVRRTSLNCTHDGFLKFTGIKMPDSRNSWYNERMNLEECEKMCLADCNCTAYSDLDVRNGGSGCLLWFGELIDIREFSQNEQNLYVRVAASELGECILTGSKVENEDMELPLFDLVTVTSATGNFSSANVIGEGGFGPVYKGILPNGQDIAVKRLSKHSGQGFQELKNEIVLISKLQHRNLVKLLGCCLEGEERMLIYEFMPNASLDYFIFVTSAALITTDKSIRDGDTIVSAGGIYELGFFSPGNSKNRYVGIWYKKISNGTVVWVANRNNPLNDRSGVLTLNPNGILVLVDKSNVSIWSSNSSRSLENPKARLLDSGNLVVSDGNDRGLENNLAWQSFDYPGNTLLPGMRIGKDLVTGMDWHVTSWKSTDDPTPGEYVDGLDSHGYPQLFVWKNSSVVFSSGPWNGIAFSGSPNNKPNTYYSFEFVINQQEIYYTYTIRNDSIPTRVVLNPSGVLEHLTWIERSQSWFLYLTAQFDNCDRFGLCGPYSSCNINNSPPCDCLKGFEPRYPQDSATDWSSGCVRRTSLDCTHDGFLKFTGIKMPDSRNSWYNESMNLEDCEKMCLADCNCSAYSDLDVRNGGSGCLLWFGELIDIREFSQNEQNLYVRVAASELDRKGRRKRSVLIGVISAVVATFILSILAWFYLRRRKRRRGLEVENEEMELPLFDLVTVTSATENFSSANVIGEGGFGPVYKGILPNGQAIAVKRLSKHSGQGFQELKNEIVLISKLQHRNLVKLLGCCLEGEERMLIYEFMPNASLDYFIFGNTLELIDECIKESFSESQVLRCIQVGLLCIQKLPEDRPTMASVVFWLGNEGLVLPQPKKPGFFIERNTTESAESPDEGYLSNNVSITILEPR</sequence>
<dbReference type="InterPro" id="IPR011009">
    <property type="entry name" value="Kinase-like_dom_sf"/>
</dbReference>
<comment type="catalytic activity">
    <reaction evidence="16">
        <text>L-threonyl-[protein] + ATP = O-phospho-L-threonyl-[protein] + ADP + H(+)</text>
        <dbReference type="Rhea" id="RHEA:46608"/>
        <dbReference type="Rhea" id="RHEA-COMP:11060"/>
        <dbReference type="Rhea" id="RHEA-COMP:11605"/>
        <dbReference type="ChEBI" id="CHEBI:15378"/>
        <dbReference type="ChEBI" id="CHEBI:30013"/>
        <dbReference type="ChEBI" id="CHEBI:30616"/>
        <dbReference type="ChEBI" id="CHEBI:61977"/>
        <dbReference type="ChEBI" id="CHEBI:456216"/>
        <dbReference type="EC" id="2.7.11.1"/>
    </reaction>
</comment>
<evidence type="ECO:0000256" key="4">
    <source>
        <dbReference type="ARBA" id="ARBA00022553"/>
    </source>
</evidence>
<evidence type="ECO:0000256" key="7">
    <source>
        <dbReference type="ARBA" id="ARBA00022729"/>
    </source>
</evidence>
<feature type="domain" description="Apple" evidence="22">
    <location>
        <begin position="856"/>
        <end position="937"/>
    </location>
</feature>
<evidence type="ECO:0000256" key="11">
    <source>
        <dbReference type="ARBA" id="ARBA00022989"/>
    </source>
</evidence>
<feature type="domain" description="Bulb-type lectin" evidence="21">
    <location>
        <begin position="541"/>
        <end position="662"/>
    </location>
</feature>
<feature type="domain" description="Protein kinase" evidence="20">
    <location>
        <begin position="451"/>
        <end position="796"/>
    </location>
</feature>
<dbReference type="FunFam" id="2.90.10.10:FF:000004">
    <property type="entry name" value="G-type lectin S-receptor-like serine/threonine-protein kinase"/>
    <property type="match status" value="2"/>
</dbReference>
<feature type="chain" id="PRO_5039905779" description="non-specific serine/threonine protein kinase" evidence="19">
    <location>
        <begin position="20"/>
        <end position="1184"/>
    </location>
</feature>
<evidence type="ECO:0000256" key="17">
    <source>
        <dbReference type="ARBA" id="ARBA00048679"/>
    </source>
</evidence>
<dbReference type="InterPro" id="IPR001245">
    <property type="entry name" value="Ser-Thr/Tyr_kinase_cat_dom"/>
</dbReference>
<dbReference type="SMART" id="SM00473">
    <property type="entry name" value="PAN_AP"/>
    <property type="match status" value="2"/>
</dbReference>